<evidence type="ECO:0000256" key="11">
    <source>
        <dbReference type="ARBA" id="ARBA00023136"/>
    </source>
</evidence>
<dbReference type="SMART" id="SM00220">
    <property type="entry name" value="S_TKc"/>
    <property type="match status" value="1"/>
</dbReference>
<keyword evidence="6 13" id="KW-0732">Signal</keyword>
<organism evidence="16 17">
    <name type="scientific">Somion occarium</name>
    <dbReference type="NCBI Taxonomy" id="3059160"/>
    <lineage>
        <taxon>Eukaryota</taxon>
        <taxon>Fungi</taxon>
        <taxon>Dikarya</taxon>
        <taxon>Basidiomycota</taxon>
        <taxon>Agaricomycotina</taxon>
        <taxon>Agaricomycetes</taxon>
        <taxon>Polyporales</taxon>
        <taxon>Cerrenaceae</taxon>
        <taxon>Somion</taxon>
    </lineage>
</organism>
<dbReference type="Pfam" id="PF00069">
    <property type="entry name" value="Pkinase"/>
    <property type="match status" value="1"/>
</dbReference>
<dbReference type="Gene3D" id="2.130.10.10">
    <property type="entry name" value="YVTN repeat-like/Quinoprotein amine dehydrogenase"/>
    <property type="match status" value="1"/>
</dbReference>
<keyword evidence="3" id="KW-0723">Serine/threonine-protein kinase</keyword>
<reference evidence="17" key="1">
    <citation type="submission" date="2024-04" db="EMBL/GenBank/DDBJ databases">
        <authorList>
            <person name="Shaw F."/>
            <person name="Minotto A."/>
        </authorList>
    </citation>
    <scope>NUCLEOTIDE SEQUENCE [LARGE SCALE GENOMIC DNA]</scope>
</reference>
<keyword evidence="8" id="KW-0418">Kinase</keyword>
<feature type="compositionally biased region" description="Basic and acidic residues" evidence="12">
    <location>
        <begin position="697"/>
        <end position="720"/>
    </location>
</feature>
<dbReference type="Gene3D" id="1.20.1440.180">
    <property type="entry name" value="KEN domain"/>
    <property type="match status" value="1"/>
</dbReference>
<dbReference type="PROSITE" id="PS51392">
    <property type="entry name" value="KEN"/>
    <property type="match status" value="1"/>
</dbReference>
<dbReference type="PROSITE" id="PS00108">
    <property type="entry name" value="PROTEIN_KINASE_ST"/>
    <property type="match status" value="1"/>
</dbReference>
<dbReference type="CDD" id="cd13982">
    <property type="entry name" value="STKc_IRE1"/>
    <property type="match status" value="1"/>
</dbReference>
<dbReference type="InterPro" id="IPR015943">
    <property type="entry name" value="WD40/YVTN_repeat-like_dom_sf"/>
</dbReference>
<keyword evidence="17" id="KW-1185">Reference proteome</keyword>
<feature type="signal peptide" evidence="13">
    <location>
        <begin position="1"/>
        <end position="22"/>
    </location>
</feature>
<dbReference type="EC" id="2.7.11.1" evidence="2"/>
<feature type="domain" description="Protein kinase" evidence="14">
    <location>
        <begin position="747"/>
        <end position="1047"/>
    </location>
</feature>
<evidence type="ECO:0000313" key="16">
    <source>
        <dbReference type="EMBL" id="CAL1709894.1"/>
    </source>
</evidence>
<dbReference type="Gene3D" id="3.30.200.20">
    <property type="entry name" value="Phosphorylase Kinase, domain 1"/>
    <property type="match status" value="1"/>
</dbReference>
<evidence type="ECO:0000259" key="14">
    <source>
        <dbReference type="PROSITE" id="PS50011"/>
    </source>
</evidence>
<dbReference type="InterPro" id="IPR018391">
    <property type="entry name" value="PQQ_b-propeller_rpt"/>
</dbReference>
<dbReference type="InterPro" id="IPR011047">
    <property type="entry name" value="Quinoprotein_ADH-like_sf"/>
</dbReference>
<dbReference type="Gene3D" id="1.10.510.10">
    <property type="entry name" value="Transferase(Phosphotransferase) domain 1"/>
    <property type="match status" value="1"/>
</dbReference>
<dbReference type="EMBL" id="OZ037948">
    <property type="protein sequence ID" value="CAL1709894.1"/>
    <property type="molecule type" value="Genomic_DNA"/>
</dbReference>
<dbReference type="InterPro" id="IPR010513">
    <property type="entry name" value="KEN_dom"/>
</dbReference>
<dbReference type="InterPro" id="IPR038357">
    <property type="entry name" value="KEN_sf"/>
</dbReference>
<dbReference type="CDD" id="cd09769">
    <property type="entry name" value="Luminal_IRE1"/>
    <property type="match status" value="1"/>
</dbReference>
<evidence type="ECO:0000256" key="1">
    <source>
        <dbReference type="ARBA" id="ARBA00004479"/>
    </source>
</evidence>
<feature type="compositionally biased region" description="Acidic residues" evidence="12">
    <location>
        <begin position="653"/>
        <end position="669"/>
    </location>
</feature>
<evidence type="ECO:0000256" key="10">
    <source>
        <dbReference type="ARBA" id="ARBA00022989"/>
    </source>
</evidence>
<evidence type="ECO:0000256" key="3">
    <source>
        <dbReference type="ARBA" id="ARBA00022527"/>
    </source>
</evidence>
<feature type="compositionally biased region" description="Basic residues" evidence="12">
    <location>
        <begin position="676"/>
        <end position="691"/>
    </location>
</feature>
<dbReference type="Proteomes" id="UP001497453">
    <property type="component" value="Chromosome 5"/>
</dbReference>
<keyword evidence="9" id="KW-0067">ATP-binding</keyword>
<dbReference type="PANTHER" id="PTHR13954:SF6">
    <property type="entry name" value="NON-SPECIFIC SERINE_THREONINE PROTEIN KINASE"/>
    <property type="match status" value="1"/>
</dbReference>
<dbReference type="InterPro" id="IPR000719">
    <property type="entry name" value="Prot_kinase_dom"/>
</dbReference>
<dbReference type="SUPFAM" id="SSF50998">
    <property type="entry name" value="Quinoprotein alcohol dehydrogenase-like"/>
    <property type="match status" value="1"/>
</dbReference>
<dbReference type="SUPFAM" id="SSF56112">
    <property type="entry name" value="Protein kinase-like (PK-like)"/>
    <property type="match status" value="1"/>
</dbReference>
<dbReference type="InterPro" id="IPR011009">
    <property type="entry name" value="Kinase-like_dom_sf"/>
</dbReference>
<dbReference type="InterPro" id="IPR045133">
    <property type="entry name" value="IRE1/2-like"/>
</dbReference>
<evidence type="ECO:0000256" key="7">
    <source>
        <dbReference type="ARBA" id="ARBA00022741"/>
    </source>
</evidence>
<evidence type="ECO:0000256" key="5">
    <source>
        <dbReference type="ARBA" id="ARBA00022692"/>
    </source>
</evidence>
<evidence type="ECO:0000256" key="13">
    <source>
        <dbReference type="SAM" id="SignalP"/>
    </source>
</evidence>
<evidence type="ECO:0000259" key="15">
    <source>
        <dbReference type="PROSITE" id="PS51392"/>
    </source>
</evidence>
<dbReference type="Pfam" id="PF06479">
    <property type="entry name" value="Ribonuc_2-5A"/>
    <property type="match status" value="1"/>
</dbReference>
<dbReference type="InterPro" id="IPR008271">
    <property type="entry name" value="Ser/Thr_kinase_AS"/>
</dbReference>
<dbReference type="CDD" id="cd10422">
    <property type="entry name" value="RNase_Ire1"/>
    <property type="match status" value="1"/>
</dbReference>
<comment type="subcellular location">
    <subcellularLocation>
        <location evidence="1">Membrane</location>
        <topology evidence="1">Single-pass type I membrane protein</topology>
    </subcellularLocation>
</comment>
<evidence type="ECO:0000256" key="9">
    <source>
        <dbReference type="ARBA" id="ARBA00022840"/>
    </source>
</evidence>
<feature type="chain" id="PRO_5045393982" description="non-specific serine/threonine protein kinase" evidence="13">
    <location>
        <begin position="23"/>
        <end position="1184"/>
    </location>
</feature>
<evidence type="ECO:0000256" key="8">
    <source>
        <dbReference type="ARBA" id="ARBA00022777"/>
    </source>
</evidence>
<keyword evidence="7" id="KW-0547">Nucleotide-binding</keyword>
<feature type="domain" description="KEN" evidence="15">
    <location>
        <begin position="1050"/>
        <end position="1182"/>
    </location>
</feature>
<dbReference type="PROSITE" id="PS50011">
    <property type="entry name" value="PROTEIN_KINASE_DOM"/>
    <property type="match status" value="1"/>
</dbReference>
<protein>
    <recommendedName>
        <fullName evidence="2">non-specific serine/threonine protein kinase</fullName>
        <ecNumber evidence="2">2.7.11.1</ecNumber>
    </recommendedName>
</protein>
<evidence type="ECO:0000256" key="2">
    <source>
        <dbReference type="ARBA" id="ARBA00012513"/>
    </source>
</evidence>
<feature type="compositionally biased region" description="Low complexity" evidence="12">
    <location>
        <begin position="941"/>
        <end position="950"/>
    </location>
</feature>
<evidence type="ECO:0000256" key="6">
    <source>
        <dbReference type="ARBA" id="ARBA00022729"/>
    </source>
</evidence>
<evidence type="ECO:0000313" key="17">
    <source>
        <dbReference type="Proteomes" id="UP001497453"/>
    </source>
</evidence>
<keyword evidence="10" id="KW-1133">Transmembrane helix</keyword>
<evidence type="ECO:0000256" key="4">
    <source>
        <dbReference type="ARBA" id="ARBA00022679"/>
    </source>
</evidence>
<keyword evidence="5" id="KW-0812">Transmembrane</keyword>
<feature type="compositionally biased region" description="Polar residues" evidence="12">
    <location>
        <begin position="590"/>
        <end position="604"/>
    </location>
</feature>
<dbReference type="SMART" id="SM00564">
    <property type="entry name" value="PQQ"/>
    <property type="match status" value="2"/>
</dbReference>
<gene>
    <name evidence="16" type="ORF">GFSPODELE1_LOCUS7554</name>
</gene>
<accession>A0ABP1DRM6</accession>
<evidence type="ECO:0000256" key="12">
    <source>
        <dbReference type="SAM" id="MobiDB-lite"/>
    </source>
</evidence>
<dbReference type="PANTHER" id="PTHR13954">
    <property type="entry name" value="IRE1-RELATED"/>
    <property type="match status" value="1"/>
</dbReference>
<dbReference type="SMART" id="SM00580">
    <property type="entry name" value="PUG"/>
    <property type="match status" value="1"/>
</dbReference>
<sequence>MATFSTLSAIFSLAGLCLVVQAVSLQGAKNDIGNRITDLSTRVRRDSGYSFRTRAGQEQQTDLLDIVLVASVDGKLHALNRTSGDALWSMSSSFIGEVPATLGPLIRTQHPPIDPDLTDDNSADQEVYVIEPQSGEIYVMSAPDAPLQRLPFTMPQLVDMSPFSFSGEADNRVFVGKKETSLLLIELETGKVKATLDSECPWDPFEDLAAETSIIDDLDLDELEGSKPVKDMSKPTEVFIGRTDYHISIRTRPSSSSPNRIPVQKLSFSTYGPNNQDNGLQALYRRTADDMYIEPMPNGKVISFRANVGPAESDVPSHAQPLWAHPFPSPIVAVFDVLRTPTREHPFVLLQPRPRLEDILPSAELTAAAKQNRLPNLESAYVGLVEETGSLYAMSPDRYPLVIFGDTNQQDDFRVGRSIDPPPDVQWELDSDRDLPADIDSVAKRAKLRQICANGGRDPRCLTGIKRLESSRLSRLLDGAPSVPYPPYHHYNSANGHSVDEVAESISTSVGNASIFPHDSAANLPGSNPASYLGSTTQTFSIFAIFCLTILSALAWLGLKRRSPTRIIPNGTPAATPAQNGHASTEKGRSSSLSNGDTPSSANNDTIAISTAVEITPSIPVPIDLRPETPTPRRVVFSDTAESPLPTPKPLPEAEDAGENAVEGDESDGDAPATPGRRKTPRRKRGKKKKPGAVNLVKDEAVSEEREEKTPEPNGEVEKAEDVVPVVSPSAIVVSPQMPKPVAPSLVVSDSVLGFGSHGTVVFKGSLQGRAVAVKRLLQDFVTLAAREVNVLQESDDHPNVIRYYYQEHHANFLYIALELCPASLADVIERPDQFRDISNSFDPKRALRQITSGLRHLHALKIVHRDIKPQNILISHAKKGVGESAGHRMLISDFGLCKKLEVDQTSFLPTAHGAMAAGTVGWRAPEILRGEVKLDESGEESMSSRGSIGAASDGSTTTSGRPTRLTKAVDIFALGCLFYYVLTNGGHPFGDRFERESNIMKNAKRLEGLESFGEEGSEAVDLIEKMLNPDATRRPDTATCLLHPYFWDPGKRLNFLQDASDRFEIMCRDPRDPNLIELEKGAFEVVGADWNARLDRFFIENLGKFRKYDGKSVQDLLRALRNKKHHYQDLPDNVKRQVGPMPEGFLSYFTRRFPRLFLHVHAVIAASSLQSESMFRTYFELTD</sequence>
<feature type="region of interest" description="Disordered" evidence="12">
    <location>
        <begin position="935"/>
        <end position="962"/>
    </location>
</feature>
<keyword evidence="4" id="KW-0808">Transferase</keyword>
<keyword evidence="11" id="KW-0472">Membrane</keyword>
<name>A0ABP1DRM6_9APHY</name>
<feature type="region of interest" description="Disordered" evidence="12">
    <location>
        <begin position="565"/>
        <end position="604"/>
    </location>
</feature>
<feature type="region of interest" description="Disordered" evidence="12">
    <location>
        <begin position="620"/>
        <end position="720"/>
    </location>
</feature>
<proteinExistence type="predicted"/>